<reference evidence="1 2" key="1">
    <citation type="submission" date="2018-07" db="EMBL/GenBank/DDBJ databases">
        <title>A high quality draft genome assembly of the barn swallow (H. rustica rustica).</title>
        <authorList>
            <person name="Formenti G."/>
            <person name="Chiara M."/>
            <person name="Poveda L."/>
            <person name="Francoijs K.-J."/>
            <person name="Bonisoli-Alquati A."/>
            <person name="Canova L."/>
            <person name="Gianfranceschi L."/>
            <person name="Horner D.S."/>
            <person name="Saino N."/>
        </authorList>
    </citation>
    <scope>NUCLEOTIDE SEQUENCE [LARGE SCALE GENOMIC DNA]</scope>
    <source>
        <strain evidence="1">Chelidonia</strain>
        <tissue evidence="1">Blood</tissue>
    </source>
</reference>
<gene>
    <name evidence="1" type="ORF">DUI87_09443</name>
</gene>
<protein>
    <submittedName>
        <fullName evidence="1">Uncharacterized protein</fullName>
    </submittedName>
</protein>
<organism evidence="1 2">
    <name type="scientific">Hirundo rustica rustica</name>
    <dbReference type="NCBI Taxonomy" id="333673"/>
    <lineage>
        <taxon>Eukaryota</taxon>
        <taxon>Metazoa</taxon>
        <taxon>Chordata</taxon>
        <taxon>Craniata</taxon>
        <taxon>Vertebrata</taxon>
        <taxon>Euteleostomi</taxon>
        <taxon>Archelosauria</taxon>
        <taxon>Archosauria</taxon>
        <taxon>Dinosauria</taxon>
        <taxon>Saurischia</taxon>
        <taxon>Theropoda</taxon>
        <taxon>Coelurosauria</taxon>
        <taxon>Aves</taxon>
        <taxon>Neognathae</taxon>
        <taxon>Neoaves</taxon>
        <taxon>Telluraves</taxon>
        <taxon>Australaves</taxon>
        <taxon>Passeriformes</taxon>
        <taxon>Sylvioidea</taxon>
        <taxon>Hirundinidae</taxon>
        <taxon>Hirundo</taxon>
    </lineage>
</organism>
<dbReference type="EMBL" id="QRBI01000105">
    <property type="protein sequence ID" value="RMC14349.1"/>
    <property type="molecule type" value="Genomic_DNA"/>
</dbReference>
<accession>A0A3M0KM79</accession>
<comment type="caution">
    <text evidence="1">The sequence shown here is derived from an EMBL/GenBank/DDBJ whole genome shotgun (WGS) entry which is preliminary data.</text>
</comment>
<dbReference type="Proteomes" id="UP000269221">
    <property type="component" value="Unassembled WGS sequence"/>
</dbReference>
<dbReference type="AlphaFoldDB" id="A0A3M0KM79"/>
<proteinExistence type="predicted"/>
<evidence type="ECO:0000313" key="1">
    <source>
        <dbReference type="EMBL" id="RMC14349.1"/>
    </source>
</evidence>
<evidence type="ECO:0000313" key="2">
    <source>
        <dbReference type="Proteomes" id="UP000269221"/>
    </source>
</evidence>
<keyword evidence="2" id="KW-1185">Reference proteome</keyword>
<sequence length="183" mass="20877">MDYFEDCLKKEIVLIEELLRNKKPFSLQDHILLQQQHQHFVLVGFVLDLLLRGTVRREAIDISDPIKRVQFINKILEKDETQQLVDRNAGGTIGHALVSFDKLKLKYSVVFFSLHKGYEFTPSLATSLSSLEEVRNCGWDLSYLNTAALRFMFFAEITAIAGVDAPSLAMFMVRLDGALKNLI</sequence>
<name>A0A3M0KM79_HIRRU</name>